<dbReference type="InterPro" id="IPR052708">
    <property type="entry name" value="PxpC"/>
</dbReference>
<dbReference type="AlphaFoldDB" id="A0A917NK64"/>
<dbReference type="Proteomes" id="UP000637695">
    <property type="component" value="Unassembled WGS sequence"/>
</dbReference>
<sequence>MPNIQRLSEGCVFIQWTETHAPGPAALAAWAAAWEETPFRGLREIVPAYTSAAVHFDPRQAGLDWVCAELKRRLDVLPETAAARGRTVLVPVRYGGEYGPDLPEVARRLGMSEEEVVRRHAGAAYTVAFLGFAPGFPYLRGLPAELALPRRDTPRLAVPAGSVALAGGQTGIYPLATPGGWHIIGRTPLRLFCPEQDPPVLLRPGDEVRFVPISPAEFARIADATGHHACLAPDGAGPRNQAEPGVHGQAASCPAGGRWLRVLEPGLWTTVQDLGRWGYQKYGISVGGAVDPWTLRIANALVGNEDDAACLEVTMSGPVLEFGHDARVAVCGAEFEAWVMRPGGSRRPLPGWCAVTVRAGERLVLGSARWGARAYVAVDGGVDVQPVLGSRSTDVRAGIGGLGGRPLRAGDLIPVGPPRMSPGAEAGGTGRPVSAVWRRRLLSGRVRLLPGPECGWFSQTDRQRLVSATYTVTGRQDRMGIRLEGPPLSAAGAGGMVSGPVTHGTVQVPPDGQPVVLAADRQPTGGYPRLAQVVMADWAKVAQWRPGQHVRFRWVSLQEALCAMAAWERLVAMVRAGVVYARDGGMRGVR</sequence>
<name>A0A917NK64_9BACL</name>
<dbReference type="GO" id="GO:0016787">
    <property type="term" value="F:hydrolase activity"/>
    <property type="evidence" value="ECO:0007669"/>
    <property type="project" value="UniProtKB-KW"/>
</dbReference>
<evidence type="ECO:0000256" key="2">
    <source>
        <dbReference type="ARBA" id="ARBA00022801"/>
    </source>
</evidence>
<reference evidence="6" key="1">
    <citation type="journal article" date="2014" name="Int. J. Syst. Evol. Microbiol.">
        <title>Complete genome sequence of Corynebacterium casei LMG S-19264T (=DSM 44701T), isolated from a smear-ripened cheese.</title>
        <authorList>
            <consortium name="US DOE Joint Genome Institute (JGI-PGF)"/>
            <person name="Walter F."/>
            <person name="Albersmeier A."/>
            <person name="Kalinowski J."/>
            <person name="Ruckert C."/>
        </authorList>
    </citation>
    <scope>NUCLEOTIDE SEQUENCE</scope>
    <source>
        <strain evidence="6">JCM 18487</strain>
    </source>
</reference>
<evidence type="ECO:0000256" key="1">
    <source>
        <dbReference type="ARBA" id="ARBA00022741"/>
    </source>
</evidence>
<dbReference type="PANTHER" id="PTHR43309:SF3">
    <property type="entry name" value="5-OXOPROLINASE SUBUNIT C"/>
    <property type="match status" value="1"/>
</dbReference>
<feature type="domain" description="Carboxyltransferase" evidence="4">
    <location>
        <begin position="2"/>
        <end position="202"/>
    </location>
</feature>
<dbReference type="EMBL" id="BMOY01000020">
    <property type="protein sequence ID" value="GGJ06777.1"/>
    <property type="molecule type" value="Genomic_DNA"/>
</dbReference>
<organism evidence="6 7">
    <name type="scientific">Alicyclobacillus cellulosilyticus</name>
    <dbReference type="NCBI Taxonomy" id="1003997"/>
    <lineage>
        <taxon>Bacteria</taxon>
        <taxon>Bacillati</taxon>
        <taxon>Bacillota</taxon>
        <taxon>Bacilli</taxon>
        <taxon>Bacillales</taxon>
        <taxon>Alicyclobacillaceae</taxon>
        <taxon>Alicyclobacillus</taxon>
    </lineage>
</organism>
<evidence type="ECO:0000259" key="4">
    <source>
        <dbReference type="SMART" id="SM00796"/>
    </source>
</evidence>
<dbReference type="SUPFAM" id="SSF50891">
    <property type="entry name" value="Cyclophilin-like"/>
    <property type="match status" value="2"/>
</dbReference>
<gene>
    <name evidence="6" type="ORF">GCM10010885_14880</name>
</gene>
<protein>
    <submittedName>
        <fullName evidence="6">Allophanate hydrolase</fullName>
    </submittedName>
</protein>
<accession>A0A917NK64</accession>
<keyword evidence="1" id="KW-0547">Nucleotide-binding</keyword>
<dbReference type="InterPro" id="IPR003833">
    <property type="entry name" value="CT_C_D"/>
</dbReference>
<dbReference type="PANTHER" id="PTHR43309">
    <property type="entry name" value="5-OXOPROLINASE SUBUNIT C"/>
    <property type="match status" value="1"/>
</dbReference>
<dbReference type="Pfam" id="PF02626">
    <property type="entry name" value="CT_A_B"/>
    <property type="match status" value="1"/>
</dbReference>
<proteinExistence type="predicted"/>
<dbReference type="Gene3D" id="3.30.1360.40">
    <property type="match status" value="1"/>
</dbReference>
<feature type="domain" description="Carboxyltransferase" evidence="5">
    <location>
        <begin position="281"/>
        <end position="570"/>
    </location>
</feature>
<dbReference type="NCBIfam" id="TIGR00370">
    <property type="entry name" value="5-oxoprolinase subunit PxpB"/>
    <property type="match status" value="1"/>
</dbReference>
<evidence type="ECO:0000256" key="3">
    <source>
        <dbReference type="ARBA" id="ARBA00022840"/>
    </source>
</evidence>
<dbReference type="SMART" id="SM00797">
    <property type="entry name" value="AHS2"/>
    <property type="match status" value="1"/>
</dbReference>
<dbReference type="Pfam" id="PF02682">
    <property type="entry name" value="CT_C_D"/>
    <property type="match status" value="1"/>
</dbReference>
<keyword evidence="7" id="KW-1185">Reference proteome</keyword>
<dbReference type="InterPro" id="IPR010016">
    <property type="entry name" value="PxpB"/>
</dbReference>
<dbReference type="SMART" id="SM00796">
    <property type="entry name" value="AHS1"/>
    <property type="match status" value="1"/>
</dbReference>
<dbReference type="Gene3D" id="2.40.100.10">
    <property type="entry name" value="Cyclophilin-like"/>
    <property type="match status" value="2"/>
</dbReference>
<dbReference type="RefSeq" id="WP_188882149.1">
    <property type="nucleotide sequence ID" value="NZ_BMOY01000020.1"/>
</dbReference>
<dbReference type="InterPro" id="IPR029000">
    <property type="entry name" value="Cyclophilin-like_dom_sf"/>
</dbReference>
<evidence type="ECO:0000313" key="6">
    <source>
        <dbReference type="EMBL" id="GGJ06777.1"/>
    </source>
</evidence>
<evidence type="ECO:0000259" key="5">
    <source>
        <dbReference type="SMART" id="SM00797"/>
    </source>
</evidence>
<dbReference type="GO" id="GO:0005524">
    <property type="term" value="F:ATP binding"/>
    <property type="evidence" value="ECO:0007669"/>
    <property type="project" value="UniProtKB-KW"/>
</dbReference>
<dbReference type="SUPFAM" id="SSF160467">
    <property type="entry name" value="PH0987 N-terminal domain-like"/>
    <property type="match status" value="1"/>
</dbReference>
<evidence type="ECO:0000313" key="7">
    <source>
        <dbReference type="Proteomes" id="UP000637695"/>
    </source>
</evidence>
<keyword evidence="2 6" id="KW-0378">Hydrolase</keyword>
<comment type="caution">
    <text evidence="6">The sequence shown here is derived from an EMBL/GenBank/DDBJ whole genome shotgun (WGS) entry which is preliminary data.</text>
</comment>
<dbReference type="NCBIfam" id="TIGR00724">
    <property type="entry name" value="urea_amlyse_rel"/>
    <property type="match status" value="1"/>
</dbReference>
<dbReference type="InterPro" id="IPR003778">
    <property type="entry name" value="CT_A_B"/>
</dbReference>
<keyword evidence="3" id="KW-0067">ATP-binding</keyword>
<reference evidence="6" key="2">
    <citation type="submission" date="2020-09" db="EMBL/GenBank/DDBJ databases">
        <authorList>
            <person name="Sun Q."/>
            <person name="Ohkuma M."/>
        </authorList>
    </citation>
    <scope>NUCLEOTIDE SEQUENCE</scope>
    <source>
        <strain evidence="6">JCM 18487</strain>
    </source>
</reference>